<protein>
    <submittedName>
        <fullName evidence="2">Uncharacterized protein</fullName>
    </submittedName>
</protein>
<dbReference type="WBParaSite" id="nRc.2.0.1.t10867-RA">
    <property type="protein sequence ID" value="nRc.2.0.1.t10867-RA"/>
    <property type="gene ID" value="nRc.2.0.1.g10867"/>
</dbReference>
<proteinExistence type="predicted"/>
<name>A0A915IAG6_ROMCU</name>
<dbReference type="AlphaFoldDB" id="A0A915IAG6"/>
<dbReference type="Proteomes" id="UP000887565">
    <property type="component" value="Unplaced"/>
</dbReference>
<organism evidence="1 2">
    <name type="scientific">Romanomermis culicivorax</name>
    <name type="common">Nematode worm</name>
    <dbReference type="NCBI Taxonomy" id="13658"/>
    <lineage>
        <taxon>Eukaryota</taxon>
        <taxon>Metazoa</taxon>
        <taxon>Ecdysozoa</taxon>
        <taxon>Nematoda</taxon>
        <taxon>Enoplea</taxon>
        <taxon>Dorylaimia</taxon>
        <taxon>Mermithida</taxon>
        <taxon>Mermithoidea</taxon>
        <taxon>Mermithidae</taxon>
        <taxon>Romanomermis</taxon>
    </lineage>
</organism>
<reference evidence="2" key="1">
    <citation type="submission" date="2022-11" db="UniProtKB">
        <authorList>
            <consortium name="WormBaseParasite"/>
        </authorList>
    </citation>
    <scope>IDENTIFICATION</scope>
</reference>
<evidence type="ECO:0000313" key="2">
    <source>
        <dbReference type="WBParaSite" id="nRc.2.0.1.t10867-RA"/>
    </source>
</evidence>
<sequence>MILIEILCEATLVRHTELKINSESQPKLSGQCSKAKISMYKYWQSSELRIAFLFSAKIGVGLPILPILNLPGRFINTFVRCLAKDCVEKLAIFRDGIKAACLLLIPLSRLVLPTNG</sequence>
<keyword evidence="1" id="KW-1185">Reference proteome</keyword>
<evidence type="ECO:0000313" key="1">
    <source>
        <dbReference type="Proteomes" id="UP000887565"/>
    </source>
</evidence>
<accession>A0A915IAG6</accession>